<gene>
    <name evidence="1" type="ORF">H8F01_00490</name>
</gene>
<name>A0A7G8Q4I5_9GAMM</name>
<accession>A0A7G8Q4I5</accession>
<reference evidence="1 2" key="1">
    <citation type="submission" date="2020-08" db="EMBL/GenBank/DDBJ databases">
        <title>Dyella sp. G9 isolated from forest soil.</title>
        <authorList>
            <person name="Fu J."/>
            <person name="Qiu L."/>
        </authorList>
    </citation>
    <scope>NUCLEOTIDE SEQUENCE [LARGE SCALE GENOMIC DNA]</scope>
    <source>
        <strain evidence="1 2">G9</strain>
    </source>
</reference>
<dbReference type="EMBL" id="CP060412">
    <property type="protein sequence ID" value="QNK01693.1"/>
    <property type="molecule type" value="Genomic_DNA"/>
</dbReference>
<organism evidence="1 2">
    <name type="scientific">Dyella telluris</name>
    <dbReference type="NCBI Taxonomy" id="2763498"/>
    <lineage>
        <taxon>Bacteria</taxon>
        <taxon>Pseudomonadati</taxon>
        <taxon>Pseudomonadota</taxon>
        <taxon>Gammaproteobacteria</taxon>
        <taxon>Lysobacterales</taxon>
        <taxon>Rhodanobacteraceae</taxon>
        <taxon>Dyella</taxon>
    </lineage>
</organism>
<dbReference type="AlphaFoldDB" id="A0A7G8Q4I5"/>
<proteinExistence type="predicted"/>
<dbReference type="KEGG" id="dtl:H8F01_00490"/>
<evidence type="ECO:0000313" key="2">
    <source>
        <dbReference type="Proteomes" id="UP000515873"/>
    </source>
</evidence>
<evidence type="ECO:0000313" key="1">
    <source>
        <dbReference type="EMBL" id="QNK01693.1"/>
    </source>
</evidence>
<sequence>MNAQQYVEKFLNNTLVYVDYDLALFAFQESEGEQYDLFVRLSYHLSEAIAERPKEQQLELAQRAREHMKSLAAGVFEFNCCEAGVDEDVLEAL</sequence>
<dbReference type="RefSeq" id="WP_187057152.1">
    <property type="nucleotide sequence ID" value="NZ_CP060412.1"/>
</dbReference>
<dbReference type="Proteomes" id="UP000515873">
    <property type="component" value="Chromosome"/>
</dbReference>
<keyword evidence="2" id="KW-1185">Reference proteome</keyword>
<protein>
    <submittedName>
        <fullName evidence="1">Uncharacterized protein</fullName>
    </submittedName>
</protein>